<dbReference type="AlphaFoldDB" id="A0A0E9Q2G5"/>
<reference evidence="1" key="1">
    <citation type="submission" date="2014-11" db="EMBL/GenBank/DDBJ databases">
        <authorList>
            <person name="Amaro Gonzalez C."/>
        </authorList>
    </citation>
    <scope>NUCLEOTIDE SEQUENCE</scope>
</reference>
<reference evidence="1" key="2">
    <citation type="journal article" date="2015" name="Fish Shellfish Immunol.">
        <title>Early steps in the European eel (Anguilla anguilla)-Vibrio vulnificus interaction in the gills: Role of the RtxA13 toxin.</title>
        <authorList>
            <person name="Callol A."/>
            <person name="Pajuelo D."/>
            <person name="Ebbesson L."/>
            <person name="Teles M."/>
            <person name="MacKenzie S."/>
            <person name="Amaro C."/>
        </authorList>
    </citation>
    <scope>NUCLEOTIDE SEQUENCE</scope>
</reference>
<evidence type="ECO:0000313" key="1">
    <source>
        <dbReference type="EMBL" id="JAH10929.1"/>
    </source>
</evidence>
<protein>
    <submittedName>
        <fullName evidence="1">Uncharacterized protein</fullName>
    </submittedName>
</protein>
<dbReference type="EMBL" id="GBXM01097648">
    <property type="protein sequence ID" value="JAH10929.1"/>
    <property type="molecule type" value="Transcribed_RNA"/>
</dbReference>
<name>A0A0E9Q2G5_ANGAN</name>
<accession>A0A0E9Q2G5</accession>
<proteinExistence type="predicted"/>
<organism evidence="1">
    <name type="scientific">Anguilla anguilla</name>
    <name type="common">European freshwater eel</name>
    <name type="synonym">Muraena anguilla</name>
    <dbReference type="NCBI Taxonomy" id="7936"/>
    <lineage>
        <taxon>Eukaryota</taxon>
        <taxon>Metazoa</taxon>
        <taxon>Chordata</taxon>
        <taxon>Craniata</taxon>
        <taxon>Vertebrata</taxon>
        <taxon>Euteleostomi</taxon>
        <taxon>Actinopterygii</taxon>
        <taxon>Neopterygii</taxon>
        <taxon>Teleostei</taxon>
        <taxon>Anguilliformes</taxon>
        <taxon>Anguillidae</taxon>
        <taxon>Anguilla</taxon>
    </lineage>
</organism>
<sequence length="22" mass="2550">MVKVYLYATVAVKDNFLKAYRG</sequence>